<reference evidence="1 2" key="1">
    <citation type="journal article" date="2013" name="Curr. Biol.">
        <title>The Genome of the Foraminiferan Reticulomyxa filosa.</title>
        <authorList>
            <person name="Glockner G."/>
            <person name="Hulsmann N."/>
            <person name="Schleicher M."/>
            <person name="Noegel A.A."/>
            <person name="Eichinger L."/>
            <person name="Gallinger C."/>
            <person name="Pawlowski J."/>
            <person name="Sierra R."/>
            <person name="Euteneuer U."/>
            <person name="Pillet L."/>
            <person name="Moustafa A."/>
            <person name="Platzer M."/>
            <person name="Groth M."/>
            <person name="Szafranski K."/>
            <person name="Schliwa M."/>
        </authorList>
    </citation>
    <scope>NUCLEOTIDE SEQUENCE [LARGE SCALE GENOMIC DNA]</scope>
</reference>
<sequence length="360" mass="41958">MFCFFFQSDNSNDEKQLKKELAHNDEFSNDLKTFFKSLKSLSEHQQLIVKDYQTSIDTMEADLIRVRHEITKIRQNTFAKIYDLHKYVEIADALDLGQKKALRGKTNKKNKANPTEIERERRHFATKVQRQLSTLQAQLKEVNVNSYVNRLDELINLEAIMSNSKAKAFFTVFVQLFYQALVDVDLFDRQINAEQSGDANVTKELINFYGIRDVLNKIDSPSSPSLGIKVQKTMRFIKTLQNAIFRQQNDFIISKIGPTTNHNTNWTFQDDHKAKEKFNEIRLNIKVKIEHLVLIVVFVGRKLSYDQTILQDVRRSDQISQLAELRCHDIFRAILNDANIFTTRPCSITEVTCTKQKKQE</sequence>
<protein>
    <submittedName>
        <fullName evidence="1">Uncharacterized protein</fullName>
    </submittedName>
</protein>
<keyword evidence="2" id="KW-1185">Reference proteome</keyword>
<dbReference type="Proteomes" id="UP000023152">
    <property type="component" value="Unassembled WGS sequence"/>
</dbReference>
<dbReference type="EMBL" id="ASPP01003622">
    <property type="protein sequence ID" value="ETO33172.1"/>
    <property type="molecule type" value="Genomic_DNA"/>
</dbReference>
<evidence type="ECO:0000313" key="1">
    <source>
        <dbReference type="EMBL" id="ETO33172.1"/>
    </source>
</evidence>
<dbReference type="AlphaFoldDB" id="X6P6C7"/>
<comment type="caution">
    <text evidence="1">The sequence shown here is derived from an EMBL/GenBank/DDBJ whole genome shotgun (WGS) entry which is preliminary data.</text>
</comment>
<evidence type="ECO:0000313" key="2">
    <source>
        <dbReference type="Proteomes" id="UP000023152"/>
    </source>
</evidence>
<proteinExistence type="predicted"/>
<name>X6P6C7_RETFI</name>
<accession>X6P6C7</accession>
<gene>
    <name evidence="1" type="ORF">RFI_03938</name>
</gene>
<organism evidence="1 2">
    <name type="scientific">Reticulomyxa filosa</name>
    <dbReference type="NCBI Taxonomy" id="46433"/>
    <lineage>
        <taxon>Eukaryota</taxon>
        <taxon>Sar</taxon>
        <taxon>Rhizaria</taxon>
        <taxon>Retaria</taxon>
        <taxon>Foraminifera</taxon>
        <taxon>Monothalamids</taxon>
        <taxon>Reticulomyxidae</taxon>
        <taxon>Reticulomyxa</taxon>
    </lineage>
</organism>